<keyword evidence="2" id="KW-1185">Reference proteome</keyword>
<evidence type="ECO:0000313" key="1">
    <source>
        <dbReference type="EMBL" id="TWJ03166.1"/>
    </source>
</evidence>
<dbReference type="EMBL" id="VLLI01000002">
    <property type="protein sequence ID" value="TWJ03166.1"/>
    <property type="molecule type" value="Genomic_DNA"/>
</dbReference>
<organism evidence="1 2">
    <name type="scientific">Mucilaginibacter frigoritolerans</name>
    <dbReference type="NCBI Taxonomy" id="652788"/>
    <lineage>
        <taxon>Bacteria</taxon>
        <taxon>Pseudomonadati</taxon>
        <taxon>Bacteroidota</taxon>
        <taxon>Sphingobacteriia</taxon>
        <taxon>Sphingobacteriales</taxon>
        <taxon>Sphingobacteriaceae</taxon>
        <taxon>Mucilaginibacter</taxon>
    </lineage>
</organism>
<dbReference type="Proteomes" id="UP000317010">
    <property type="component" value="Unassembled WGS sequence"/>
</dbReference>
<protein>
    <submittedName>
        <fullName evidence="1">Uncharacterized protein</fullName>
    </submittedName>
</protein>
<gene>
    <name evidence="1" type="ORF">JN11_00703</name>
</gene>
<name>A0A562UBM9_9SPHI</name>
<evidence type="ECO:0000313" key="2">
    <source>
        <dbReference type="Proteomes" id="UP000317010"/>
    </source>
</evidence>
<sequence length="75" mass="8904">MQCLLLWGRFWSALWRYWQKKRTISMKTKDQLKDMELPAGTRERYVTGVNGLTVHVLEAGPWSFKSQTLLYSFYG</sequence>
<dbReference type="AlphaFoldDB" id="A0A562UBM9"/>
<reference evidence="1 2" key="1">
    <citation type="submission" date="2019-07" db="EMBL/GenBank/DDBJ databases">
        <title>Genomic Encyclopedia of Archaeal and Bacterial Type Strains, Phase II (KMG-II): from individual species to whole genera.</title>
        <authorList>
            <person name="Goeker M."/>
        </authorList>
    </citation>
    <scope>NUCLEOTIDE SEQUENCE [LARGE SCALE GENOMIC DNA]</scope>
    <source>
        <strain evidence="1 2">ATCC BAA-1854</strain>
    </source>
</reference>
<comment type="caution">
    <text evidence="1">The sequence shown here is derived from an EMBL/GenBank/DDBJ whole genome shotgun (WGS) entry which is preliminary data.</text>
</comment>
<proteinExistence type="predicted"/>
<accession>A0A562UBM9</accession>